<keyword evidence="12" id="KW-0282">Flagellum</keyword>
<dbReference type="GO" id="GO:0009431">
    <property type="term" value="C:bacterial-type flagellum basal body, MS ring"/>
    <property type="evidence" value="ECO:0007669"/>
    <property type="project" value="InterPro"/>
</dbReference>
<comment type="similarity">
    <text evidence="3 9">Belongs to the FliF family.</text>
</comment>
<evidence type="ECO:0000256" key="1">
    <source>
        <dbReference type="ARBA" id="ARBA00004117"/>
    </source>
</evidence>
<dbReference type="NCBIfam" id="TIGR00206">
    <property type="entry name" value="fliF"/>
    <property type="match status" value="1"/>
</dbReference>
<dbReference type="InterPro" id="IPR000067">
    <property type="entry name" value="FlgMring_FliF"/>
</dbReference>
<evidence type="ECO:0000256" key="4">
    <source>
        <dbReference type="ARBA" id="ARBA00022475"/>
    </source>
</evidence>
<dbReference type="PANTHER" id="PTHR30046:SF0">
    <property type="entry name" value="FLAGELLAR M-RING PROTEIN"/>
    <property type="match status" value="1"/>
</dbReference>
<dbReference type="PRINTS" id="PR01009">
    <property type="entry name" value="FLGMRINGFLIF"/>
</dbReference>
<protein>
    <recommendedName>
        <fullName evidence="9">Flagellar M-ring protein</fullName>
    </recommendedName>
</protein>
<dbReference type="InterPro" id="IPR013556">
    <property type="entry name" value="Flag_M-ring_C"/>
</dbReference>
<keyword evidence="5" id="KW-0812">Transmembrane</keyword>
<evidence type="ECO:0000256" key="6">
    <source>
        <dbReference type="ARBA" id="ARBA00022989"/>
    </source>
</evidence>
<dbReference type="GO" id="GO:0005886">
    <property type="term" value="C:plasma membrane"/>
    <property type="evidence" value="ECO:0007669"/>
    <property type="project" value="UniProtKB-SubCell"/>
</dbReference>
<dbReference type="Pfam" id="PF01514">
    <property type="entry name" value="YscJ_FliF"/>
    <property type="match status" value="1"/>
</dbReference>
<evidence type="ECO:0000313" key="12">
    <source>
        <dbReference type="EMBL" id="CAA9468649.1"/>
    </source>
</evidence>
<evidence type="ECO:0000256" key="3">
    <source>
        <dbReference type="ARBA" id="ARBA00007971"/>
    </source>
</evidence>
<accession>A0A6J4RAB1</accession>
<evidence type="ECO:0000256" key="8">
    <source>
        <dbReference type="ARBA" id="ARBA00023143"/>
    </source>
</evidence>
<evidence type="ECO:0000259" key="11">
    <source>
        <dbReference type="Pfam" id="PF08345"/>
    </source>
</evidence>
<evidence type="ECO:0000259" key="10">
    <source>
        <dbReference type="Pfam" id="PF01514"/>
    </source>
</evidence>
<name>A0A6J4RAB1_9ACTN</name>
<comment type="subcellular location">
    <subcellularLocation>
        <location evidence="1 9">Bacterial flagellum basal body</location>
    </subcellularLocation>
    <subcellularLocation>
        <location evidence="2">Cell membrane</location>
        <topology evidence="2">Multi-pass membrane protein</topology>
    </subcellularLocation>
</comment>
<dbReference type="PANTHER" id="PTHR30046">
    <property type="entry name" value="FLAGELLAR M-RING PROTEIN"/>
    <property type="match status" value="1"/>
</dbReference>
<dbReference type="InterPro" id="IPR043427">
    <property type="entry name" value="YscJ/FliF"/>
</dbReference>
<feature type="domain" description="Flagellar M-ring N-terminal" evidence="10">
    <location>
        <begin position="39"/>
        <end position="211"/>
    </location>
</feature>
<reference evidence="12" key="1">
    <citation type="submission" date="2020-02" db="EMBL/GenBank/DDBJ databases">
        <authorList>
            <person name="Meier V. D."/>
        </authorList>
    </citation>
    <scope>NUCLEOTIDE SEQUENCE</scope>
    <source>
        <strain evidence="12">AVDCRST_MAG38</strain>
    </source>
</reference>
<keyword evidence="4" id="KW-1003">Cell membrane</keyword>
<keyword evidence="6" id="KW-1133">Transmembrane helix</keyword>
<keyword evidence="7" id="KW-0472">Membrane</keyword>
<keyword evidence="12" id="KW-0966">Cell projection</keyword>
<dbReference type="GO" id="GO:0003774">
    <property type="term" value="F:cytoskeletal motor activity"/>
    <property type="evidence" value="ECO:0007669"/>
    <property type="project" value="InterPro"/>
</dbReference>
<feature type="domain" description="Flagellar M-ring C-terminal" evidence="11">
    <location>
        <begin position="247"/>
        <end position="396"/>
    </location>
</feature>
<dbReference type="PIRSF" id="PIRSF004862">
    <property type="entry name" value="FliF"/>
    <property type="match status" value="1"/>
</dbReference>
<evidence type="ECO:0000256" key="2">
    <source>
        <dbReference type="ARBA" id="ARBA00004651"/>
    </source>
</evidence>
<dbReference type="InterPro" id="IPR045851">
    <property type="entry name" value="AMP-bd_C_sf"/>
</dbReference>
<evidence type="ECO:0000256" key="9">
    <source>
        <dbReference type="PIRNR" id="PIRNR004862"/>
    </source>
</evidence>
<proteinExistence type="inferred from homology"/>
<dbReference type="Gene3D" id="3.30.300.30">
    <property type="match status" value="1"/>
</dbReference>
<dbReference type="Pfam" id="PF08345">
    <property type="entry name" value="YscJ_FliF_C"/>
    <property type="match status" value="1"/>
</dbReference>
<evidence type="ECO:0000256" key="5">
    <source>
        <dbReference type="ARBA" id="ARBA00022692"/>
    </source>
</evidence>
<keyword evidence="8 9" id="KW-0975">Bacterial flagellum</keyword>
<dbReference type="AlphaFoldDB" id="A0A6J4RAB1"/>
<dbReference type="InterPro" id="IPR006182">
    <property type="entry name" value="FliF_N_dom"/>
</dbReference>
<dbReference type="EMBL" id="CADCVJ010000070">
    <property type="protein sequence ID" value="CAA9468649.1"/>
    <property type="molecule type" value="Genomic_DNA"/>
</dbReference>
<organism evidence="12">
    <name type="scientific">uncultured Solirubrobacteraceae bacterium</name>
    <dbReference type="NCBI Taxonomy" id="1162706"/>
    <lineage>
        <taxon>Bacteria</taxon>
        <taxon>Bacillati</taxon>
        <taxon>Actinomycetota</taxon>
        <taxon>Thermoleophilia</taxon>
        <taxon>Solirubrobacterales</taxon>
        <taxon>Solirubrobacteraceae</taxon>
        <taxon>environmental samples</taxon>
    </lineage>
</organism>
<sequence>MAPFLQNLKQLPARSKAAFAISAAAILAIVVLLLQVAGAPSYTTLVSGVEPKQTGEVTAALDEQGIPYELQANGTTVAVDKASLAKARVALATAGVSAGAEGGEGYELFDAQKLGASEMQERVTLQRALEGEIARTIGAIDGVNGAQVQLVLPEEELFADGETPTTAAVMLEGSSMLEEGSVRGIAQLVASSVKGLKTENVTITDATGQMLWPQEGADAGGGMGASTKQAMEARYERSVEANLNAMLARTLGPDKAQVQVKAALNVDKTKRNQLTYAKRGVPLEVSEEREQLEGGGAGGGNNAGTDTNIPTYAQNAAGGGAGSEYRRDTETRKMALDKVVEETEVAPGAVEGVKVALLVDDSVDAATFAKLEGIVERAAGMDPARGDDVESLQVAFPAAAEEPKAGPVPATMIEPLKWVGVGLASLVFLFLMMRGLRRREAEELPTPAWLTQISEPTPLAALEAAKPDPPTMVLKEREPNFQLQTMEHLVEREPERVAAQVKAWMSEG</sequence>
<comment type="function">
    <text evidence="9">The M ring may be actively involved in energy transduction.</text>
</comment>
<keyword evidence="12" id="KW-0969">Cilium</keyword>
<evidence type="ECO:0000256" key="7">
    <source>
        <dbReference type="ARBA" id="ARBA00023136"/>
    </source>
</evidence>
<dbReference type="GO" id="GO:0071973">
    <property type="term" value="P:bacterial-type flagellum-dependent cell motility"/>
    <property type="evidence" value="ECO:0007669"/>
    <property type="project" value="InterPro"/>
</dbReference>
<gene>
    <name evidence="12" type="ORF">AVDCRST_MAG38-1082</name>
</gene>